<keyword evidence="6" id="KW-1185">Reference proteome</keyword>
<keyword evidence="2" id="KW-0732">Signal</keyword>
<feature type="transmembrane region" description="Helical" evidence="1">
    <location>
        <begin position="159"/>
        <end position="178"/>
    </location>
</feature>
<dbReference type="AlphaFoldDB" id="A0A329RDB9"/>
<gene>
    <name evidence="4" type="ORF">JG687_00017054</name>
    <name evidence="5" type="ORF">PC110_g20883</name>
    <name evidence="3" type="ORF">PC129_g20928</name>
</gene>
<dbReference type="EMBL" id="RCMV01001569">
    <property type="protein sequence ID" value="KAG3208045.1"/>
    <property type="molecule type" value="Genomic_DNA"/>
</dbReference>
<dbReference type="Proteomes" id="UP000251314">
    <property type="component" value="Unassembled WGS sequence"/>
</dbReference>
<feature type="chain" id="PRO_5036061157" evidence="2">
    <location>
        <begin position="19"/>
        <end position="243"/>
    </location>
</feature>
<name>A0A329RDB9_9STRA</name>
<keyword evidence="1" id="KW-0472">Membrane</keyword>
<dbReference type="Proteomes" id="UP000688947">
    <property type="component" value="Unassembled WGS sequence"/>
</dbReference>
<keyword evidence="1" id="KW-1133">Transmembrane helix</keyword>
<dbReference type="Proteomes" id="UP000760860">
    <property type="component" value="Unassembled WGS sequence"/>
</dbReference>
<comment type="caution">
    <text evidence="5">The sequence shown here is derived from an EMBL/GenBank/DDBJ whole genome shotgun (WGS) entry which is preliminary data.</text>
</comment>
<reference evidence="5 6" key="1">
    <citation type="submission" date="2018-01" db="EMBL/GenBank/DDBJ databases">
        <title>Draft genome of the strawberry crown rot pathogen Phytophthora cactorum.</title>
        <authorList>
            <person name="Armitage A.D."/>
            <person name="Lysoe E."/>
            <person name="Nellist C.F."/>
            <person name="Harrison R.J."/>
            <person name="Brurberg M.B."/>
        </authorList>
    </citation>
    <scope>NUCLEOTIDE SEQUENCE [LARGE SCALE GENOMIC DNA]</scope>
    <source>
        <strain evidence="5 6">10300</strain>
    </source>
</reference>
<evidence type="ECO:0000313" key="4">
    <source>
        <dbReference type="EMBL" id="KAG6945845.1"/>
    </source>
</evidence>
<evidence type="ECO:0000313" key="3">
    <source>
        <dbReference type="EMBL" id="KAG3208045.1"/>
    </source>
</evidence>
<evidence type="ECO:0000313" key="5">
    <source>
        <dbReference type="EMBL" id="RAW22673.1"/>
    </source>
</evidence>
<accession>A0A329RDB9</accession>
<reference evidence="4" key="3">
    <citation type="submission" date="2021-01" db="EMBL/GenBank/DDBJ databases">
        <title>Phytophthora aleatoria, a newly-described species from Pinus radiata is distinct from Phytophthora cactorum isolates based on comparative genomics.</title>
        <authorList>
            <person name="Mcdougal R."/>
            <person name="Panda P."/>
            <person name="Williams N."/>
            <person name="Studholme D.J."/>
        </authorList>
    </citation>
    <scope>NUCLEOTIDE SEQUENCE</scope>
    <source>
        <strain evidence="4">NZFS 3830</strain>
    </source>
</reference>
<evidence type="ECO:0000313" key="6">
    <source>
        <dbReference type="Proteomes" id="UP000251314"/>
    </source>
</evidence>
<feature type="signal peptide" evidence="2">
    <location>
        <begin position="1"/>
        <end position="18"/>
    </location>
</feature>
<proteinExistence type="predicted"/>
<protein>
    <submittedName>
        <fullName evidence="5">Uncharacterized protein</fullName>
    </submittedName>
</protein>
<evidence type="ECO:0000256" key="2">
    <source>
        <dbReference type="SAM" id="SignalP"/>
    </source>
</evidence>
<dbReference type="EMBL" id="MJFZ01001240">
    <property type="protein sequence ID" value="RAW22673.1"/>
    <property type="molecule type" value="Genomic_DNA"/>
</dbReference>
<dbReference type="OrthoDB" id="118641at2759"/>
<feature type="transmembrane region" description="Helical" evidence="1">
    <location>
        <begin position="190"/>
        <end position="210"/>
    </location>
</feature>
<dbReference type="EMBL" id="JAENGZ010001873">
    <property type="protein sequence ID" value="KAG6945845.1"/>
    <property type="molecule type" value="Genomic_DNA"/>
</dbReference>
<evidence type="ECO:0000256" key="1">
    <source>
        <dbReference type="SAM" id="Phobius"/>
    </source>
</evidence>
<keyword evidence="1" id="KW-0812">Transmembrane</keyword>
<reference evidence="3" key="2">
    <citation type="submission" date="2018-05" db="EMBL/GenBank/DDBJ databases">
        <title>Effector identification in a new, highly contiguous assembly of the strawberry crown rot pathogen Phytophthora cactorum.</title>
        <authorList>
            <person name="Armitage A.D."/>
            <person name="Nellist C.F."/>
            <person name="Bates H."/>
            <person name="Vickerstaff R.J."/>
            <person name="Harrison R.J."/>
        </authorList>
    </citation>
    <scope>NUCLEOTIDE SEQUENCE</scope>
    <source>
        <strain evidence="3">P421</strain>
    </source>
</reference>
<sequence>MKLLPLLVAVVLVQRSAGQNGVREVVIDSEDARVVEVTDHVNGKQPQRETLWSKPQSGLVEQQFGLSKSSKNSFDDGKGARNPAGSATDLWPRRWIKFLDGSWLNEFCVQCERDPVFKAGITQNLDAMQAFVAFVSIGYAVVAMWLGPIKLTHWQRRSVLVTYTAAGTVQVVFLAHAFRLLDIHYAYPSTLVLVIIFFIAFNLTNALLVLESEDPEPVTEAHVQQIVEASSTRVVTAQRAACF</sequence>
<feature type="transmembrane region" description="Helical" evidence="1">
    <location>
        <begin position="127"/>
        <end position="147"/>
    </location>
</feature>
<organism evidence="5 6">
    <name type="scientific">Phytophthora cactorum</name>
    <dbReference type="NCBI Taxonomy" id="29920"/>
    <lineage>
        <taxon>Eukaryota</taxon>
        <taxon>Sar</taxon>
        <taxon>Stramenopiles</taxon>
        <taxon>Oomycota</taxon>
        <taxon>Peronosporomycetes</taxon>
        <taxon>Peronosporales</taxon>
        <taxon>Peronosporaceae</taxon>
        <taxon>Phytophthora</taxon>
    </lineage>
</organism>
<dbReference type="VEuPathDB" id="FungiDB:PC110_g20883"/>